<evidence type="ECO:0000256" key="1">
    <source>
        <dbReference type="ARBA" id="ARBA00004123"/>
    </source>
</evidence>
<dbReference type="InterPro" id="IPR007811">
    <property type="entry name" value="RPC4"/>
</dbReference>
<name>A0A2I2GE19_9EURO</name>
<feature type="compositionally biased region" description="Low complexity" evidence="5">
    <location>
        <begin position="266"/>
        <end position="288"/>
    </location>
</feature>
<comment type="caution">
    <text evidence="6">The sequence shown here is derived from an EMBL/GenBank/DDBJ whole genome shotgun (WGS) entry which is preliminary data.</text>
</comment>
<proteinExistence type="predicted"/>
<feature type="compositionally biased region" description="Basic residues" evidence="5">
    <location>
        <begin position="89"/>
        <end position="98"/>
    </location>
</feature>
<evidence type="ECO:0000256" key="4">
    <source>
        <dbReference type="ARBA" id="ARBA00023242"/>
    </source>
</evidence>
<evidence type="ECO:0000256" key="5">
    <source>
        <dbReference type="SAM" id="MobiDB-lite"/>
    </source>
</evidence>
<gene>
    <name evidence="6" type="ORF">P170DRAFT_436209</name>
</gene>
<dbReference type="OrthoDB" id="5836119at2759"/>
<feature type="compositionally biased region" description="Basic and acidic residues" evidence="5">
    <location>
        <begin position="306"/>
        <end position="318"/>
    </location>
</feature>
<feature type="compositionally biased region" description="Basic and acidic residues" evidence="5">
    <location>
        <begin position="430"/>
        <end position="440"/>
    </location>
</feature>
<evidence type="ECO:0000256" key="3">
    <source>
        <dbReference type="ARBA" id="ARBA00023163"/>
    </source>
</evidence>
<dbReference type="EMBL" id="MSFO01000003">
    <property type="protein sequence ID" value="PLB51135.1"/>
    <property type="molecule type" value="Genomic_DNA"/>
</dbReference>
<keyword evidence="4" id="KW-0539">Nucleus</keyword>
<reference evidence="6 7" key="1">
    <citation type="submission" date="2016-12" db="EMBL/GenBank/DDBJ databases">
        <title>The genomes of Aspergillus section Nigri reveals drivers in fungal speciation.</title>
        <authorList>
            <consortium name="DOE Joint Genome Institute"/>
            <person name="Vesth T.C."/>
            <person name="Nybo J."/>
            <person name="Theobald S."/>
            <person name="Brandl J."/>
            <person name="Frisvad J.C."/>
            <person name="Nielsen K.F."/>
            <person name="Lyhne E.K."/>
            <person name="Kogle M.E."/>
            <person name="Kuo A."/>
            <person name="Riley R."/>
            <person name="Clum A."/>
            <person name="Nolan M."/>
            <person name="Lipzen A."/>
            <person name="Salamov A."/>
            <person name="Henrissat B."/>
            <person name="Wiebenga A."/>
            <person name="De Vries R.P."/>
            <person name="Grigoriev I.V."/>
            <person name="Mortensen U.H."/>
            <person name="Andersen M.R."/>
            <person name="Baker S.E."/>
        </authorList>
    </citation>
    <scope>NUCLEOTIDE SEQUENCE [LARGE SCALE GENOMIC DNA]</scope>
    <source>
        <strain evidence="6 7">IBT 23096</strain>
    </source>
</reference>
<dbReference type="Pfam" id="PF05132">
    <property type="entry name" value="RNA_pol_Rpc4"/>
    <property type="match status" value="1"/>
</dbReference>
<dbReference type="GeneID" id="36556810"/>
<feature type="compositionally biased region" description="Acidic residues" evidence="5">
    <location>
        <begin position="289"/>
        <end position="301"/>
    </location>
</feature>
<keyword evidence="7" id="KW-1185">Reference proteome</keyword>
<dbReference type="PANTHER" id="PTHR13408:SF0">
    <property type="entry name" value="DNA-DIRECTED RNA POLYMERASE III SUBUNIT RPC4"/>
    <property type="match status" value="1"/>
</dbReference>
<evidence type="ECO:0000313" key="7">
    <source>
        <dbReference type="Proteomes" id="UP000234275"/>
    </source>
</evidence>
<dbReference type="GO" id="GO:0042797">
    <property type="term" value="P:tRNA transcription by RNA polymerase III"/>
    <property type="evidence" value="ECO:0007669"/>
    <property type="project" value="TreeGrafter"/>
</dbReference>
<evidence type="ECO:0000256" key="2">
    <source>
        <dbReference type="ARBA" id="ARBA00022478"/>
    </source>
</evidence>
<feature type="compositionally biased region" description="Gly residues" evidence="5">
    <location>
        <begin position="136"/>
        <end position="172"/>
    </location>
</feature>
<feature type="compositionally biased region" description="Basic and acidic residues" evidence="5">
    <location>
        <begin position="230"/>
        <end position="265"/>
    </location>
</feature>
<dbReference type="VEuPathDB" id="FungiDB:P170DRAFT_436209"/>
<feature type="compositionally biased region" description="Low complexity" evidence="5">
    <location>
        <begin position="12"/>
        <end position="54"/>
    </location>
</feature>
<organism evidence="6 7">
    <name type="scientific">Aspergillus steynii IBT 23096</name>
    <dbReference type="NCBI Taxonomy" id="1392250"/>
    <lineage>
        <taxon>Eukaryota</taxon>
        <taxon>Fungi</taxon>
        <taxon>Dikarya</taxon>
        <taxon>Ascomycota</taxon>
        <taxon>Pezizomycotina</taxon>
        <taxon>Eurotiomycetes</taxon>
        <taxon>Eurotiomycetidae</taxon>
        <taxon>Eurotiales</taxon>
        <taxon>Aspergillaceae</taxon>
        <taxon>Aspergillus</taxon>
        <taxon>Aspergillus subgen. Circumdati</taxon>
    </lineage>
</organism>
<dbReference type="AlphaFoldDB" id="A0A2I2GE19"/>
<feature type="region of interest" description="Disordered" evidence="5">
    <location>
        <begin position="336"/>
        <end position="510"/>
    </location>
</feature>
<keyword evidence="2" id="KW-0240">DNA-directed RNA polymerase</keyword>
<dbReference type="GO" id="GO:0005666">
    <property type="term" value="C:RNA polymerase III complex"/>
    <property type="evidence" value="ECO:0007669"/>
    <property type="project" value="InterPro"/>
</dbReference>
<feature type="compositionally biased region" description="Basic and acidic residues" evidence="5">
    <location>
        <begin position="366"/>
        <end position="423"/>
    </location>
</feature>
<comment type="subcellular location">
    <subcellularLocation>
        <location evidence="1">Nucleus</location>
    </subcellularLocation>
</comment>
<feature type="region of interest" description="Disordered" evidence="5">
    <location>
        <begin position="1"/>
        <end position="323"/>
    </location>
</feature>
<keyword evidence="3" id="KW-0804">Transcription</keyword>
<evidence type="ECO:0008006" key="8">
    <source>
        <dbReference type="Google" id="ProtNLM"/>
    </source>
</evidence>
<dbReference type="PANTHER" id="PTHR13408">
    <property type="entry name" value="DNA-DIRECTED RNA POLYMERASE III"/>
    <property type="match status" value="1"/>
</dbReference>
<dbReference type="STRING" id="1392250.A0A2I2GE19"/>
<dbReference type="RefSeq" id="XP_024706437.1">
    <property type="nucleotide sequence ID" value="XM_024849111.1"/>
</dbReference>
<feature type="compositionally biased region" description="Basic and acidic residues" evidence="5">
    <location>
        <begin position="198"/>
        <end position="213"/>
    </location>
</feature>
<feature type="compositionally biased region" description="Basic and acidic residues" evidence="5">
    <location>
        <begin position="99"/>
        <end position="120"/>
    </location>
</feature>
<accession>A0A2I2GE19</accession>
<dbReference type="Proteomes" id="UP000234275">
    <property type="component" value="Unassembled WGS sequence"/>
</dbReference>
<dbReference type="GO" id="GO:0003677">
    <property type="term" value="F:DNA binding"/>
    <property type="evidence" value="ECO:0007669"/>
    <property type="project" value="InterPro"/>
</dbReference>
<protein>
    <recommendedName>
        <fullName evidence="8">RNA polymerase III RPC4-domain-containing protein</fullName>
    </recommendedName>
</protein>
<sequence length="616" mass="66098">MPPKAAARRGRGAAATAASRRTEGTEGASASPAPAAAGETETRSSATPSAARAPVQRLQSLKKRTPAGSIAPAAKPPAGPDGEPAKPTLKYKPRAVGRRSKEEREAIEKLEAERHRERLAEAAAIQRGRGHDGSRGRGGAARGRGGAMGSAGPLGAGMGMGGARRGRGGFGRFGNQDSRHSSMSRRSRSVMDLGSGHVSRDVSSDESDNEVRFSIDQINLDSDEDEPAQVEDKKGKMAVKNADRHGGEKGLRPIRVERHEHEERVVSVNMESSSSKSAELRQQAQAQATEDDALFVQDDDQATTQEPKEGEARVKQEPTDDDQVMEDVAAHDDTIITDDGLLPVQKVKVRRNLGSRETSTAVESPPAKDPKSLLRTKEDIEEFDRHAHDLDMMKDLLSREEKEEKDTATEKDPDTEQSEKPADGEPDTAADDKEKDAEDKDKDEDETAKDKLAGQLFLMQFPPMTPNLVVPGEGGDNAEGAADNAGQPGAEGTTTNGGGRPQEPAVKNEDGVEVLDEADETTAREPSKIVTASDWQLPAGRVGKLNVHASGRVSMNWGGINFELDRATAVDFLQEALIVSTPPDAEEVDAEDDKRVWAMGQLSGKFTVTPDWSKML</sequence>
<feature type="compositionally biased region" description="Basic residues" evidence="5">
    <location>
        <begin position="1"/>
        <end position="11"/>
    </location>
</feature>
<evidence type="ECO:0000313" key="6">
    <source>
        <dbReference type="EMBL" id="PLB51135.1"/>
    </source>
</evidence>